<reference evidence="2" key="1">
    <citation type="journal article" date="2020" name="Nature">
        <title>Giant virus diversity and host interactions through global metagenomics.</title>
        <authorList>
            <person name="Schulz F."/>
            <person name="Roux S."/>
            <person name="Paez-Espino D."/>
            <person name="Jungbluth S."/>
            <person name="Walsh D.A."/>
            <person name="Denef V.J."/>
            <person name="McMahon K.D."/>
            <person name="Konstantinidis K.T."/>
            <person name="Eloe-Fadrosh E.A."/>
            <person name="Kyrpides N.C."/>
            <person name="Woyke T."/>
        </authorList>
    </citation>
    <scope>NUCLEOTIDE SEQUENCE</scope>
    <source>
        <strain evidence="2">GVMAG-M-3300023174-137</strain>
    </source>
</reference>
<sequence length="86" mass="9629">MAKDMIMIYRLLALFGVLVVVVALLPSVKQMFAPMFPEGFQDLTCRPNPCGEGEFCQPGAEPGTTKCYKRDDRTDGYNVEPEGYFN</sequence>
<dbReference type="EMBL" id="MN739580">
    <property type="protein sequence ID" value="QHT14262.1"/>
    <property type="molecule type" value="Genomic_DNA"/>
</dbReference>
<proteinExistence type="predicted"/>
<name>A0A6C0DCX7_9ZZZZ</name>
<accession>A0A6C0DCX7</accession>
<protein>
    <submittedName>
        <fullName evidence="2">Uncharacterized protein</fullName>
    </submittedName>
</protein>
<evidence type="ECO:0000313" key="2">
    <source>
        <dbReference type="EMBL" id="QHT14262.1"/>
    </source>
</evidence>
<evidence type="ECO:0000256" key="1">
    <source>
        <dbReference type="SAM" id="MobiDB-lite"/>
    </source>
</evidence>
<feature type="region of interest" description="Disordered" evidence="1">
    <location>
        <begin position="63"/>
        <end position="86"/>
    </location>
</feature>
<dbReference type="AlphaFoldDB" id="A0A6C0DCX7"/>
<organism evidence="2">
    <name type="scientific">viral metagenome</name>
    <dbReference type="NCBI Taxonomy" id="1070528"/>
    <lineage>
        <taxon>unclassified sequences</taxon>
        <taxon>metagenomes</taxon>
        <taxon>organismal metagenomes</taxon>
    </lineage>
</organism>